<dbReference type="AlphaFoldDB" id="A0A4Y2TTX0"/>
<comment type="caution">
    <text evidence="1">The sequence shown here is derived from an EMBL/GenBank/DDBJ whole genome shotgun (WGS) entry which is preliminary data.</text>
</comment>
<gene>
    <name evidence="1" type="ORF">AVEN_81827_1</name>
</gene>
<reference evidence="1 2" key="1">
    <citation type="journal article" date="2019" name="Sci. Rep.">
        <title>Orb-weaving spider Araneus ventricosus genome elucidates the spidroin gene catalogue.</title>
        <authorList>
            <person name="Kono N."/>
            <person name="Nakamura H."/>
            <person name="Ohtoshi R."/>
            <person name="Moran D.A.P."/>
            <person name="Shinohara A."/>
            <person name="Yoshida Y."/>
            <person name="Fujiwara M."/>
            <person name="Mori M."/>
            <person name="Tomita M."/>
            <person name="Arakawa K."/>
        </authorList>
    </citation>
    <scope>NUCLEOTIDE SEQUENCE [LARGE SCALE GENOMIC DNA]</scope>
</reference>
<dbReference type="Proteomes" id="UP000499080">
    <property type="component" value="Unassembled WGS sequence"/>
</dbReference>
<evidence type="ECO:0000313" key="2">
    <source>
        <dbReference type="Proteomes" id="UP000499080"/>
    </source>
</evidence>
<protein>
    <submittedName>
        <fullName evidence="1">Uncharacterized protein</fullName>
    </submittedName>
</protein>
<organism evidence="1 2">
    <name type="scientific">Araneus ventricosus</name>
    <name type="common">Orbweaver spider</name>
    <name type="synonym">Epeira ventricosa</name>
    <dbReference type="NCBI Taxonomy" id="182803"/>
    <lineage>
        <taxon>Eukaryota</taxon>
        <taxon>Metazoa</taxon>
        <taxon>Ecdysozoa</taxon>
        <taxon>Arthropoda</taxon>
        <taxon>Chelicerata</taxon>
        <taxon>Arachnida</taxon>
        <taxon>Araneae</taxon>
        <taxon>Araneomorphae</taxon>
        <taxon>Entelegynae</taxon>
        <taxon>Araneoidea</taxon>
        <taxon>Araneidae</taxon>
        <taxon>Araneus</taxon>
    </lineage>
</organism>
<evidence type="ECO:0000313" key="1">
    <source>
        <dbReference type="EMBL" id="GBO03702.1"/>
    </source>
</evidence>
<name>A0A4Y2TTX0_ARAVE</name>
<dbReference type="OrthoDB" id="6434648at2759"/>
<accession>A0A4Y2TTX0</accession>
<sequence>MEFKVQIEKLVGASNWNKWKRQNKLFLRHNDVHDVLTGDRECPSLPADASSELISAYEKGQESFVKDDSLDQLILVGKIGDSNIELAAICNIAESVWERMLSVYEQSCD</sequence>
<keyword evidence="2" id="KW-1185">Reference proteome</keyword>
<proteinExistence type="predicted"/>
<dbReference type="EMBL" id="BGPR01030922">
    <property type="protein sequence ID" value="GBO03702.1"/>
    <property type="molecule type" value="Genomic_DNA"/>
</dbReference>